<dbReference type="GO" id="GO:0006508">
    <property type="term" value="P:proteolysis"/>
    <property type="evidence" value="ECO:0007669"/>
    <property type="project" value="UniProtKB-KW"/>
</dbReference>
<dbReference type="PROSITE" id="PS00137">
    <property type="entry name" value="SUBTILASE_HIS"/>
    <property type="match status" value="1"/>
</dbReference>
<protein>
    <submittedName>
        <fullName evidence="8">Probable secreted peptidase</fullName>
    </submittedName>
</protein>
<evidence type="ECO:0000259" key="7">
    <source>
        <dbReference type="Pfam" id="PF00082"/>
    </source>
</evidence>
<dbReference type="Gene3D" id="2.60.120.380">
    <property type="match status" value="1"/>
</dbReference>
<sequence>MNPNQTIRIEIRFSTQEELDKAREELLLGEAQNVSVYDGTIEAEVQPGILKALKEQGFLLDFPHDQVIRFDDGNDLSKGLMSISPKEQQTRKEAKRAFVVRLRKRSKWFDINPQTFASSAMDNLRDHIVPLLDGLSGVDETQNLNLEDLTGLLDEDAYTVKINGPMKSEWRERLFKLGVTLSAYHKPGSQYLYSAFLTLAQYTVLQSEPFVWSIRRYGLNQTINDGLAFYLDQESNIKAFESEYEAPPQTFEAALHDESHMDRVRNFLESSGHAEDINFGREIIRFKTKPGDQLLAALAQLPQVASVSVYEPPNLFCDMARAMVGLQFPAGRSPYQGDSEIVALFDSGIDVNHPDLSDRIAEATLYGKGTAVDHYGHGTHVAGIICGNGSASNGAICGMAPKAKIVSVGIVDDRRQLDLPVDLGELMQMAVDRGAKIINLSWGRPMKGDYQHGSFSLDRFVYDNPEVLVVVAAGNEGHARQAIHQYKTVGVPGTAKNVLTVGAAASKRTNPKFTETWGTRLSANFPVSPQRDETVVFGESSVHPYSGPAAASSRGPTEYDSIKPDLIAPGTYILAAKAEGMEETVKETFATNGHYTFKTGTSMAAPVVSGLAAVIREFLRVKHQCNNPSSSLVKAILIASACPIYNLREYQQDISLQQVGFPDFDQGFGLVNAQPLLNGHCELYFEDVANNSFEALESRAPLDGAIKSSRLYEFELTSAGCINIVLSWIDPPAKGVQNNLQLSLGTPAFKWELGNMEHVYKKSNFFDSMPGSLNLYPMDKYNTVEKINLKYAPAGRYRLKVMAQNTVSKPQGYSICIIARNIKGFKKFIF</sequence>
<feature type="active site" description="Charge relay system" evidence="5 6">
    <location>
        <position position="602"/>
    </location>
</feature>
<keyword evidence="2 6" id="KW-0645">Protease</keyword>
<feature type="domain" description="Peptidase S8/S53" evidence="7">
    <location>
        <begin position="338"/>
        <end position="661"/>
    </location>
</feature>
<organism evidence="8">
    <name type="scientific">Rheinheimera sp. BAL341</name>
    <dbReference type="NCBI Taxonomy" id="1708203"/>
    <lineage>
        <taxon>Bacteria</taxon>
        <taxon>Pseudomonadati</taxon>
        <taxon>Pseudomonadota</taxon>
        <taxon>Gammaproteobacteria</taxon>
        <taxon>Chromatiales</taxon>
        <taxon>Chromatiaceae</taxon>
        <taxon>Rheinheimera</taxon>
    </lineage>
</organism>
<dbReference type="InterPro" id="IPR023828">
    <property type="entry name" value="Peptidase_S8_Ser-AS"/>
</dbReference>
<comment type="similarity">
    <text evidence="1 6">Belongs to the peptidase S8 family.</text>
</comment>
<evidence type="ECO:0000256" key="5">
    <source>
        <dbReference type="PIRSR" id="PIRSR615500-1"/>
    </source>
</evidence>
<keyword evidence="4 6" id="KW-0720">Serine protease</keyword>
<dbReference type="Pfam" id="PF00082">
    <property type="entry name" value="Peptidase_S8"/>
    <property type="match status" value="1"/>
</dbReference>
<reference evidence="8" key="1">
    <citation type="submission" date="2019-04" db="EMBL/GenBank/DDBJ databases">
        <authorList>
            <person name="Brambilla D."/>
        </authorList>
    </citation>
    <scope>NUCLEOTIDE SEQUENCE</scope>
    <source>
        <strain evidence="8">BAL1</strain>
    </source>
</reference>
<dbReference type="AlphaFoldDB" id="A0A486XT50"/>
<dbReference type="SUPFAM" id="SSF52743">
    <property type="entry name" value="Subtilisin-like"/>
    <property type="match status" value="1"/>
</dbReference>
<dbReference type="InterPro" id="IPR051048">
    <property type="entry name" value="Peptidase_S8/S53_subtilisin"/>
</dbReference>
<gene>
    <name evidence="8" type="ORF">BAL341_2533</name>
</gene>
<feature type="active site" description="Charge relay system" evidence="5 6">
    <location>
        <position position="377"/>
    </location>
</feature>
<dbReference type="PROSITE" id="PS51892">
    <property type="entry name" value="SUBTILASE"/>
    <property type="match status" value="1"/>
</dbReference>
<dbReference type="Gene3D" id="3.40.50.200">
    <property type="entry name" value="Peptidase S8/S53 domain"/>
    <property type="match status" value="1"/>
</dbReference>
<accession>A0A486XT50</accession>
<dbReference type="InterPro" id="IPR022398">
    <property type="entry name" value="Peptidase_S8_His-AS"/>
</dbReference>
<dbReference type="SUPFAM" id="SSF49785">
    <property type="entry name" value="Galactose-binding domain-like"/>
    <property type="match status" value="1"/>
</dbReference>
<dbReference type="InterPro" id="IPR034058">
    <property type="entry name" value="TagA/B/C/D_pept_dom"/>
</dbReference>
<dbReference type="InterPro" id="IPR008979">
    <property type="entry name" value="Galactose-bd-like_sf"/>
</dbReference>
<dbReference type="PANTHER" id="PTHR43399:SF4">
    <property type="entry name" value="CELL WALL-ASSOCIATED PROTEASE"/>
    <property type="match status" value="1"/>
</dbReference>
<evidence type="ECO:0000256" key="3">
    <source>
        <dbReference type="ARBA" id="ARBA00022801"/>
    </source>
</evidence>
<keyword evidence="3 6" id="KW-0378">Hydrolase</keyword>
<dbReference type="GO" id="GO:0004252">
    <property type="term" value="F:serine-type endopeptidase activity"/>
    <property type="evidence" value="ECO:0007669"/>
    <property type="project" value="UniProtKB-UniRule"/>
</dbReference>
<dbReference type="EMBL" id="CAAJGR010000125">
    <property type="protein sequence ID" value="VHO05449.1"/>
    <property type="molecule type" value="Genomic_DNA"/>
</dbReference>
<name>A0A486XT50_9GAMM</name>
<proteinExistence type="inferred from homology"/>
<dbReference type="PRINTS" id="PR00723">
    <property type="entry name" value="SUBTILISIN"/>
</dbReference>
<dbReference type="PANTHER" id="PTHR43399">
    <property type="entry name" value="SUBTILISIN-RELATED"/>
    <property type="match status" value="1"/>
</dbReference>
<dbReference type="CDD" id="cd04842">
    <property type="entry name" value="Peptidases_S8_Kp43_protease"/>
    <property type="match status" value="1"/>
</dbReference>
<evidence type="ECO:0000256" key="4">
    <source>
        <dbReference type="ARBA" id="ARBA00022825"/>
    </source>
</evidence>
<evidence type="ECO:0000256" key="2">
    <source>
        <dbReference type="ARBA" id="ARBA00022670"/>
    </source>
</evidence>
<dbReference type="InterPro" id="IPR015500">
    <property type="entry name" value="Peptidase_S8_subtilisin-rel"/>
</dbReference>
<feature type="active site" description="Charge relay system" evidence="5 6">
    <location>
        <position position="346"/>
    </location>
</feature>
<evidence type="ECO:0000256" key="6">
    <source>
        <dbReference type="PROSITE-ProRule" id="PRU01240"/>
    </source>
</evidence>
<evidence type="ECO:0000313" key="8">
    <source>
        <dbReference type="EMBL" id="VHO05449.1"/>
    </source>
</evidence>
<dbReference type="InterPro" id="IPR000209">
    <property type="entry name" value="Peptidase_S8/S53_dom"/>
</dbReference>
<dbReference type="InterPro" id="IPR036852">
    <property type="entry name" value="Peptidase_S8/S53_dom_sf"/>
</dbReference>
<dbReference type="PROSITE" id="PS00138">
    <property type="entry name" value="SUBTILASE_SER"/>
    <property type="match status" value="1"/>
</dbReference>
<evidence type="ECO:0000256" key="1">
    <source>
        <dbReference type="ARBA" id="ARBA00011073"/>
    </source>
</evidence>